<reference evidence="1" key="1">
    <citation type="submission" date="2020-08" db="EMBL/GenBank/DDBJ databases">
        <title>Genome public.</title>
        <authorList>
            <person name="Liu C."/>
            <person name="Sun Q."/>
        </authorList>
    </citation>
    <scope>NUCLEOTIDE SEQUENCE</scope>
    <source>
        <strain evidence="1">BX15</strain>
    </source>
</reference>
<name>A0A923MFZ8_9FIRM</name>
<gene>
    <name evidence="1" type="ORF">H8Z83_03345</name>
</gene>
<evidence type="ECO:0000313" key="1">
    <source>
        <dbReference type="EMBL" id="MBC5769381.1"/>
    </source>
</evidence>
<comment type="caution">
    <text evidence="1">The sequence shown here is derived from an EMBL/GenBank/DDBJ whole genome shotgun (WGS) entry which is preliminary data.</text>
</comment>
<dbReference type="Proteomes" id="UP000620327">
    <property type="component" value="Unassembled WGS sequence"/>
</dbReference>
<dbReference type="AlphaFoldDB" id="A0A923MFZ8"/>
<dbReference type="RefSeq" id="WP_187013748.1">
    <property type="nucleotide sequence ID" value="NZ_JACOQI010000002.1"/>
</dbReference>
<keyword evidence="2" id="KW-1185">Reference proteome</keyword>
<accession>A0A923MFZ8</accession>
<dbReference type="EMBL" id="JACOQI010000002">
    <property type="protein sequence ID" value="MBC5769381.1"/>
    <property type="molecule type" value="Genomic_DNA"/>
</dbReference>
<evidence type="ECO:0000313" key="2">
    <source>
        <dbReference type="Proteomes" id="UP000620327"/>
    </source>
</evidence>
<proteinExistence type="predicted"/>
<organism evidence="1 2">
    <name type="scientific">Dysosmobacter segnis</name>
    <dbReference type="NCBI Taxonomy" id="2763042"/>
    <lineage>
        <taxon>Bacteria</taxon>
        <taxon>Bacillati</taxon>
        <taxon>Bacillota</taxon>
        <taxon>Clostridia</taxon>
        <taxon>Eubacteriales</taxon>
        <taxon>Oscillospiraceae</taxon>
        <taxon>Dysosmobacter</taxon>
    </lineage>
</organism>
<protein>
    <submittedName>
        <fullName evidence="1">Uncharacterized protein</fullName>
    </submittedName>
</protein>
<sequence length="363" mass="38370">MTENYKLVYHGNKVNLPAVRDAGSFYLTDDTRELYFGDKKYGEGVRLYTSAEGKPTTPAEGVIYVNTDTGVGEVYNSSAWVVVIKGYATAIGKNADDSTVPTSKAVKDYTDAKVAEVAGIVDGLGALAKKDEVSETELEATLKAKINGKAEQTDLDTANGKLTTLIGADAGKSARTIANEELAAQLIPESAKESLNTLAEIAAWIQSHPDDASAMNQAITALKNLVGTLPEGAVSDTVVAYIKEYTDGAIAALNIGDYAKAADLTAAIGRIAALEKDTHTHANKALLDTYDQTNENLKDAVAKKHSHANKTELDKIVEGDKAKWDAAAAKAHEHANKTELDKIAEGDKANLDAVVAALTVGTF</sequence>